<dbReference type="AlphaFoldDB" id="B4IU34"/>
<name>B4IU34_DROYA</name>
<keyword evidence="3" id="KW-1185">Reference proteome</keyword>
<dbReference type="OrthoDB" id="7816182at2759"/>
<keyword evidence="1" id="KW-0732">Signal</keyword>
<accession>B4IU34</accession>
<feature type="signal peptide" evidence="1">
    <location>
        <begin position="1"/>
        <end position="21"/>
    </location>
</feature>
<evidence type="ECO:0000313" key="3">
    <source>
        <dbReference type="Proteomes" id="UP000002282"/>
    </source>
</evidence>
<organism evidence="2 3">
    <name type="scientific">Drosophila yakuba</name>
    <name type="common">Fruit fly</name>
    <dbReference type="NCBI Taxonomy" id="7245"/>
    <lineage>
        <taxon>Eukaryota</taxon>
        <taxon>Metazoa</taxon>
        <taxon>Ecdysozoa</taxon>
        <taxon>Arthropoda</taxon>
        <taxon>Hexapoda</taxon>
        <taxon>Insecta</taxon>
        <taxon>Pterygota</taxon>
        <taxon>Neoptera</taxon>
        <taxon>Endopterygota</taxon>
        <taxon>Diptera</taxon>
        <taxon>Brachycera</taxon>
        <taxon>Muscomorpha</taxon>
        <taxon>Ephydroidea</taxon>
        <taxon>Drosophilidae</taxon>
        <taxon>Drosophila</taxon>
        <taxon>Sophophora</taxon>
    </lineage>
</organism>
<reference evidence="2 3" key="2">
    <citation type="journal article" date="2007" name="PLoS Biol.">
        <title>Principles of genome evolution in the Drosophila melanogaster species group.</title>
        <authorList>
            <person name="Ranz J.M."/>
            <person name="Maurin D."/>
            <person name="Chan Y.S."/>
            <person name="von Grotthuss M."/>
            <person name="Hillier L.W."/>
            <person name="Roote J."/>
            <person name="Ashburner M."/>
            <person name="Bergman C.M."/>
        </authorList>
    </citation>
    <scope>NUCLEOTIDE SEQUENCE [LARGE SCALE GENOMIC DNA]</scope>
    <source>
        <strain evidence="3">Tai18E2 / Tucson 14021-0261.01</strain>
    </source>
</reference>
<dbReference type="HOGENOM" id="CLU_150248_0_0_1"/>
<dbReference type="Proteomes" id="UP000002282">
    <property type="component" value="Unassembled WGS sequence"/>
</dbReference>
<proteinExistence type="predicted"/>
<sequence>MMRLKTMFTVFFVICLTLVAGQERDCDELARRCESCVRRLDNAIDRDLPLFNRECRQRTELSWRWRNVGRCELSKLNCLGWESPMNCEDIARRAGMERRRI</sequence>
<gene>
    <name evidence="2" type="primary">Dyak\GE22833</name>
    <name evidence="2" type="synonym">dyak_GLEANR_6593</name>
    <name evidence="2" type="synonym">GE22833</name>
    <name evidence="2" type="ORF">Dyak_GE22833</name>
</gene>
<dbReference type="EMBL" id="CH891765">
    <property type="protein sequence ID" value="EDW99883.2"/>
    <property type="molecule type" value="Genomic_DNA"/>
</dbReference>
<dbReference type="KEGG" id="dya:Dyak_GE22833"/>
<reference evidence="2 3" key="1">
    <citation type="journal article" date="2007" name="Nature">
        <title>Evolution of genes and genomes on the Drosophila phylogeny.</title>
        <authorList>
            <consortium name="Drosophila 12 Genomes Consortium"/>
            <person name="Clark A.G."/>
            <person name="Eisen M.B."/>
            <person name="Smith D.R."/>
            <person name="Bergman C.M."/>
            <person name="Oliver B."/>
            <person name="Markow T.A."/>
            <person name="Kaufman T.C."/>
            <person name="Kellis M."/>
            <person name="Gelbart W."/>
            <person name="Iyer V.N."/>
            <person name="Pollard D.A."/>
            <person name="Sackton T.B."/>
            <person name="Larracuente A.M."/>
            <person name="Singh N.D."/>
            <person name="Abad J.P."/>
            <person name="Abt D.N."/>
            <person name="Adryan B."/>
            <person name="Aguade M."/>
            <person name="Akashi H."/>
            <person name="Anderson W.W."/>
            <person name="Aquadro C.F."/>
            <person name="Ardell D.H."/>
            <person name="Arguello R."/>
            <person name="Artieri C.G."/>
            <person name="Barbash D.A."/>
            <person name="Barker D."/>
            <person name="Barsanti P."/>
            <person name="Batterham P."/>
            <person name="Batzoglou S."/>
            <person name="Begun D."/>
            <person name="Bhutkar A."/>
            <person name="Blanco E."/>
            <person name="Bosak S.A."/>
            <person name="Bradley R.K."/>
            <person name="Brand A.D."/>
            <person name="Brent M.R."/>
            <person name="Brooks A.N."/>
            <person name="Brown R.H."/>
            <person name="Butlin R.K."/>
            <person name="Caggese C."/>
            <person name="Calvi B.R."/>
            <person name="Bernardo de Carvalho A."/>
            <person name="Caspi A."/>
            <person name="Castrezana S."/>
            <person name="Celniker S.E."/>
            <person name="Chang J.L."/>
            <person name="Chapple C."/>
            <person name="Chatterji S."/>
            <person name="Chinwalla A."/>
            <person name="Civetta A."/>
            <person name="Clifton S.W."/>
            <person name="Comeron J.M."/>
            <person name="Costello J.C."/>
            <person name="Coyne J.A."/>
            <person name="Daub J."/>
            <person name="David R.G."/>
            <person name="Delcher A.L."/>
            <person name="Delehaunty K."/>
            <person name="Do C.B."/>
            <person name="Ebling H."/>
            <person name="Edwards K."/>
            <person name="Eickbush T."/>
            <person name="Evans J.D."/>
            <person name="Filipski A."/>
            <person name="Findeiss S."/>
            <person name="Freyhult E."/>
            <person name="Fulton L."/>
            <person name="Fulton R."/>
            <person name="Garcia A.C."/>
            <person name="Gardiner A."/>
            <person name="Garfield D.A."/>
            <person name="Garvin B.E."/>
            <person name="Gibson G."/>
            <person name="Gilbert D."/>
            <person name="Gnerre S."/>
            <person name="Godfrey J."/>
            <person name="Good R."/>
            <person name="Gotea V."/>
            <person name="Gravely B."/>
            <person name="Greenberg A.J."/>
            <person name="Griffiths-Jones S."/>
            <person name="Gross S."/>
            <person name="Guigo R."/>
            <person name="Gustafson E.A."/>
            <person name="Haerty W."/>
            <person name="Hahn M.W."/>
            <person name="Halligan D.L."/>
            <person name="Halpern A.L."/>
            <person name="Halter G.M."/>
            <person name="Han M.V."/>
            <person name="Heger A."/>
            <person name="Hillier L."/>
            <person name="Hinrichs A.S."/>
            <person name="Holmes I."/>
            <person name="Hoskins R.A."/>
            <person name="Hubisz M.J."/>
            <person name="Hultmark D."/>
            <person name="Huntley M.A."/>
            <person name="Jaffe D.B."/>
            <person name="Jagadeeshan S."/>
            <person name="Jeck W.R."/>
            <person name="Johnson J."/>
            <person name="Jones C.D."/>
            <person name="Jordan W.C."/>
            <person name="Karpen G.H."/>
            <person name="Kataoka E."/>
            <person name="Keightley P.D."/>
            <person name="Kheradpour P."/>
            <person name="Kirkness E.F."/>
            <person name="Koerich L.B."/>
            <person name="Kristiansen K."/>
            <person name="Kudrna D."/>
            <person name="Kulathinal R.J."/>
            <person name="Kumar S."/>
            <person name="Kwok R."/>
            <person name="Lander E."/>
            <person name="Langley C.H."/>
            <person name="Lapoint R."/>
            <person name="Lazzaro B.P."/>
            <person name="Lee S.J."/>
            <person name="Levesque L."/>
            <person name="Li R."/>
            <person name="Lin C.F."/>
            <person name="Lin M.F."/>
            <person name="Lindblad-Toh K."/>
            <person name="Llopart A."/>
            <person name="Long M."/>
            <person name="Low L."/>
            <person name="Lozovsky E."/>
            <person name="Lu J."/>
            <person name="Luo M."/>
            <person name="Machado C.A."/>
            <person name="Makalowski W."/>
            <person name="Marzo M."/>
            <person name="Matsuda M."/>
            <person name="Matzkin L."/>
            <person name="McAllister B."/>
            <person name="McBride C.S."/>
            <person name="McKernan B."/>
            <person name="McKernan K."/>
            <person name="Mendez-Lago M."/>
            <person name="Minx P."/>
            <person name="Mollenhauer M.U."/>
            <person name="Montooth K."/>
            <person name="Mount S.M."/>
            <person name="Mu X."/>
            <person name="Myers E."/>
            <person name="Negre B."/>
            <person name="Newfeld S."/>
            <person name="Nielsen R."/>
            <person name="Noor M.A."/>
            <person name="O'Grady P."/>
            <person name="Pachter L."/>
            <person name="Papaceit M."/>
            <person name="Parisi M.J."/>
            <person name="Parisi M."/>
            <person name="Parts L."/>
            <person name="Pedersen J.S."/>
            <person name="Pesole G."/>
            <person name="Phillippy A.M."/>
            <person name="Ponting C.P."/>
            <person name="Pop M."/>
            <person name="Porcelli D."/>
            <person name="Powell J.R."/>
            <person name="Prohaska S."/>
            <person name="Pruitt K."/>
            <person name="Puig M."/>
            <person name="Quesneville H."/>
            <person name="Ram K.R."/>
            <person name="Rand D."/>
            <person name="Rasmussen M.D."/>
            <person name="Reed L.K."/>
            <person name="Reenan R."/>
            <person name="Reily A."/>
            <person name="Remington K.A."/>
            <person name="Rieger T.T."/>
            <person name="Ritchie M.G."/>
            <person name="Robin C."/>
            <person name="Rogers Y.H."/>
            <person name="Rohde C."/>
            <person name="Rozas J."/>
            <person name="Rubenfield M.J."/>
            <person name="Ruiz A."/>
            <person name="Russo S."/>
            <person name="Salzberg S.L."/>
            <person name="Sanchez-Gracia A."/>
            <person name="Saranga D.J."/>
            <person name="Sato H."/>
            <person name="Schaeffer S.W."/>
            <person name="Schatz M.C."/>
            <person name="Schlenke T."/>
            <person name="Schwartz R."/>
            <person name="Segarra C."/>
            <person name="Singh R.S."/>
            <person name="Sirot L."/>
            <person name="Sirota M."/>
            <person name="Sisneros N.B."/>
            <person name="Smith C.D."/>
            <person name="Smith T.F."/>
            <person name="Spieth J."/>
            <person name="Stage D.E."/>
            <person name="Stark A."/>
            <person name="Stephan W."/>
            <person name="Strausberg R.L."/>
            <person name="Strempel S."/>
            <person name="Sturgill D."/>
            <person name="Sutton G."/>
            <person name="Sutton G.G."/>
            <person name="Tao W."/>
            <person name="Teichmann S."/>
            <person name="Tobari Y.N."/>
            <person name="Tomimura Y."/>
            <person name="Tsolas J.M."/>
            <person name="Valente V.L."/>
            <person name="Venter E."/>
            <person name="Venter J.C."/>
            <person name="Vicario S."/>
            <person name="Vieira F.G."/>
            <person name="Vilella A.J."/>
            <person name="Villasante A."/>
            <person name="Walenz B."/>
            <person name="Wang J."/>
            <person name="Wasserman M."/>
            <person name="Watts T."/>
            <person name="Wilson D."/>
            <person name="Wilson R.K."/>
            <person name="Wing R.A."/>
            <person name="Wolfner M.F."/>
            <person name="Wong A."/>
            <person name="Wong G.K."/>
            <person name="Wu C.I."/>
            <person name="Wu G."/>
            <person name="Yamamoto D."/>
            <person name="Yang H.P."/>
            <person name="Yang S.P."/>
            <person name="Yorke J.A."/>
            <person name="Yoshida K."/>
            <person name="Zdobnov E."/>
            <person name="Zhang P."/>
            <person name="Zhang Y."/>
            <person name="Zimin A.V."/>
            <person name="Baldwin J."/>
            <person name="Abdouelleil A."/>
            <person name="Abdulkadir J."/>
            <person name="Abebe A."/>
            <person name="Abera B."/>
            <person name="Abreu J."/>
            <person name="Acer S.C."/>
            <person name="Aftuck L."/>
            <person name="Alexander A."/>
            <person name="An P."/>
            <person name="Anderson E."/>
            <person name="Anderson S."/>
            <person name="Arachi H."/>
            <person name="Azer M."/>
            <person name="Bachantsang P."/>
            <person name="Barry A."/>
            <person name="Bayul T."/>
            <person name="Berlin A."/>
            <person name="Bessette D."/>
            <person name="Bloom T."/>
            <person name="Blye J."/>
            <person name="Boguslavskiy L."/>
            <person name="Bonnet C."/>
            <person name="Boukhgalter B."/>
            <person name="Bourzgui I."/>
            <person name="Brown A."/>
            <person name="Cahill P."/>
            <person name="Channer S."/>
            <person name="Cheshatsang Y."/>
            <person name="Chuda L."/>
            <person name="Citroen M."/>
            <person name="Collymore A."/>
            <person name="Cooke P."/>
            <person name="Costello M."/>
            <person name="D'Aco K."/>
            <person name="Daza R."/>
            <person name="De Haan G."/>
            <person name="DeGray S."/>
            <person name="DeMaso C."/>
            <person name="Dhargay N."/>
            <person name="Dooley K."/>
            <person name="Dooley E."/>
            <person name="Doricent M."/>
            <person name="Dorje P."/>
            <person name="Dorjee K."/>
            <person name="Dupes A."/>
            <person name="Elong R."/>
            <person name="Falk J."/>
            <person name="Farina A."/>
            <person name="Faro S."/>
            <person name="Ferguson D."/>
            <person name="Fisher S."/>
            <person name="Foley C.D."/>
            <person name="Franke A."/>
            <person name="Friedrich D."/>
            <person name="Gadbois L."/>
            <person name="Gearin G."/>
            <person name="Gearin C.R."/>
            <person name="Giannoukos G."/>
            <person name="Goode T."/>
            <person name="Graham J."/>
            <person name="Grandbois E."/>
            <person name="Grewal S."/>
            <person name="Gyaltsen K."/>
            <person name="Hafez N."/>
            <person name="Hagos B."/>
            <person name="Hall J."/>
            <person name="Henson C."/>
            <person name="Hollinger A."/>
            <person name="Honan T."/>
            <person name="Huard M.D."/>
            <person name="Hughes L."/>
            <person name="Hurhula B."/>
            <person name="Husby M.E."/>
            <person name="Kamat A."/>
            <person name="Kanga B."/>
            <person name="Kashin S."/>
            <person name="Khazanovich D."/>
            <person name="Kisner P."/>
            <person name="Lance K."/>
            <person name="Lara M."/>
            <person name="Lee W."/>
            <person name="Lennon N."/>
            <person name="Letendre F."/>
            <person name="LeVine R."/>
            <person name="Lipovsky A."/>
            <person name="Liu X."/>
            <person name="Liu J."/>
            <person name="Liu S."/>
            <person name="Lokyitsang T."/>
            <person name="Lokyitsang Y."/>
            <person name="Lubonja R."/>
            <person name="Lui A."/>
            <person name="MacDonald P."/>
            <person name="Magnisalis V."/>
            <person name="Maru K."/>
            <person name="Matthews C."/>
            <person name="McCusker W."/>
            <person name="McDonough S."/>
            <person name="Mehta T."/>
            <person name="Meldrim J."/>
            <person name="Meneus L."/>
            <person name="Mihai O."/>
            <person name="Mihalev A."/>
            <person name="Mihova T."/>
            <person name="Mittelman R."/>
            <person name="Mlenga V."/>
            <person name="Montmayeur A."/>
            <person name="Mulrain L."/>
            <person name="Navidi A."/>
            <person name="Naylor J."/>
            <person name="Negash T."/>
            <person name="Nguyen T."/>
            <person name="Nguyen N."/>
            <person name="Nicol R."/>
            <person name="Norbu C."/>
            <person name="Norbu N."/>
            <person name="Novod N."/>
            <person name="O'Neill B."/>
            <person name="Osman S."/>
            <person name="Markiewicz E."/>
            <person name="Oyono O.L."/>
            <person name="Patti C."/>
            <person name="Phunkhang P."/>
            <person name="Pierre F."/>
            <person name="Priest M."/>
            <person name="Raghuraman S."/>
            <person name="Rege F."/>
            <person name="Reyes R."/>
            <person name="Rise C."/>
            <person name="Rogov P."/>
            <person name="Ross K."/>
            <person name="Ryan E."/>
            <person name="Settipalli S."/>
            <person name="Shea T."/>
            <person name="Sherpa N."/>
            <person name="Shi L."/>
            <person name="Shih D."/>
            <person name="Sparrow T."/>
            <person name="Spaulding J."/>
            <person name="Stalker J."/>
            <person name="Stange-Thomann N."/>
            <person name="Stavropoulos S."/>
            <person name="Stone C."/>
            <person name="Strader C."/>
            <person name="Tesfaye S."/>
            <person name="Thomson T."/>
            <person name="Thoulutsang Y."/>
            <person name="Thoulutsang D."/>
            <person name="Topham K."/>
            <person name="Topping I."/>
            <person name="Tsamla T."/>
            <person name="Vassiliev H."/>
            <person name="Vo A."/>
            <person name="Wangchuk T."/>
            <person name="Wangdi T."/>
            <person name="Weiand M."/>
            <person name="Wilkinson J."/>
            <person name="Wilson A."/>
            <person name="Yadav S."/>
            <person name="Young G."/>
            <person name="Yu Q."/>
            <person name="Zembek L."/>
            <person name="Zhong D."/>
            <person name="Zimmer A."/>
            <person name="Zwirko Z."/>
            <person name="Jaffe D.B."/>
            <person name="Alvarez P."/>
            <person name="Brockman W."/>
            <person name="Butler J."/>
            <person name="Chin C."/>
            <person name="Gnerre S."/>
            <person name="Grabherr M."/>
            <person name="Kleber M."/>
            <person name="Mauceli E."/>
            <person name="MacCallum I."/>
        </authorList>
    </citation>
    <scope>NUCLEOTIDE SEQUENCE [LARGE SCALE GENOMIC DNA]</scope>
    <source>
        <strain evidence="3">Tai18E2 / Tucson 14021-0261.01</strain>
    </source>
</reference>
<dbReference type="InterPro" id="IPR003475">
    <property type="entry name" value="Insect_Unk"/>
</dbReference>
<dbReference type="Pfam" id="PF02448">
    <property type="entry name" value="L71"/>
    <property type="match status" value="1"/>
</dbReference>
<protein>
    <submittedName>
        <fullName evidence="2">Uncharacterized protein</fullName>
    </submittedName>
</protein>
<feature type="chain" id="PRO_5006456191" evidence="1">
    <location>
        <begin position="22"/>
        <end position="101"/>
    </location>
</feature>
<evidence type="ECO:0000256" key="1">
    <source>
        <dbReference type="SAM" id="SignalP"/>
    </source>
</evidence>
<evidence type="ECO:0000313" key="2">
    <source>
        <dbReference type="EMBL" id="EDW99883.2"/>
    </source>
</evidence>
<dbReference type="GO" id="GO:0007552">
    <property type="term" value="P:metamorphosis"/>
    <property type="evidence" value="ECO:0007669"/>
    <property type="project" value="EnsemblMetazoa"/>
</dbReference>